<dbReference type="HAMAP" id="MF_01865">
    <property type="entry name" value="MTTase_RimO"/>
    <property type="match status" value="1"/>
</dbReference>
<dbReference type="FunFam" id="3.40.50.12160:FF:000003">
    <property type="entry name" value="CDK5 regulatory subunit-associated protein 1"/>
    <property type="match status" value="1"/>
</dbReference>
<evidence type="ECO:0000256" key="11">
    <source>
        <dbReference type="ARBA" id="ARBA00051425"/>
    </source>
</evidence>
<dbReference type="Pfam" id="PF00919">
    <property type="entry name" value="UPF0004"/>
    <property type="match status" value="1"/>
</dbReference>
<evidence type="ECO:0000259" key="15">
    <source>
        <dbReference type="PROSITE" id="PS51449"/>
    </source>
</evidence>
<dbReference type="NCBIfam" id="TIGR00089">
    <property type="entry name" value="MiaB/RimO family radical SAM methylthiotransferase"/>
    <property type="match status" value="1"/>
</dbReference>
<dbReference type="Gene3D" id="2.40.50.140">
    <property type="entry name" value="Nucleic acid-binding proteins"/>
    <property type="match status" value="1"/>
</dbReference>
<dbReference type="Proteomes" id="UP000727857">
    <property type="component" value="Unassembled WGS sequence"/>
</dbReference>
<dbReference type="Gene3D" id="3.40.50.12160">
    <property type="entry name" value="Methylthiotransferase, N-terminal domain"/>
    <property type="match status" value="1"/>
</dbReference>
<keyword evidence="17" id="KW-0689">Ribosomal protein</keyword>
<evidence type="ECO:0000256" key="10">
    <source>
        <dbReference type="ARBA" id="ARBA00033765"/>
    </source>
</evidence>
<reference evidence="17" key="2">
    <citation type="journal article" date="2021" name="PeerJ">
        <title>Extensive microbial diversity within the chicken gut microbiome revealed by metagenomics and culture.</title>
        <authorList>
            <person name="Gilroy R."/>
            <person name="Ravi A."/>
            <person name="Getino M."/>
            <person name="Pursley I."/>
            <person name="Horton D.L."/>
            <person name="Alikhan N.F."/>
            <person name="Baker D."/>
            <person name="Gharbi K."/>
            <person name="Hall N."/>
            <person name="Watson M."/>
            <person name="Adriaenssens E.M."/>
            <person name="Foster-Nyarko E."/>
            <person name="Jarju S."/>
            <person name="Secka A."/>
            <person name="Antonio M."/>
            <person name="Oren A."/>
            <person name="Chaudhuri R.R."/>
            <person name="La Ragione R."/>
            <person name="Hildebrand F."/>
            <person name="Pallen M.J."/>
        </authorList>
    </citation>
    <scope>NUCLEOTIDE SEQUENCE</scope>
    <source>
        <strain evidence="17">517</strain>
    </source>
</reference>
<evidence type="ECO:0000256" key="5">
    <source>
        <dbReference type="ARBA" id="ARBA00022679"/>
    </source>
</evidence>
<dbReference type="NCBIfam" id="TIGR01125">
    <property type="entry name" value="30S ribosomal protein S12 methylthiotransferase RimO"/>
    <property type="match status" value="1"/>
</dbReference>
<dbReference type="SFLD" id="SFLDS00029">
    <property type="entry name" value="Radical_SAM"/>
    <property type="match status" value="1"/>
</dbReference>
<dbReference type="GO" id="GO:0035597">
    <property type="term" value="F:tRNA-2-methylthio-N(6)-dimethylallyladenosine(37) synthase activity"/>
    <property type="evidence" value="ECO:0007669"/>
    <property type="project" value="UniProtKB-EC"/>
</dbReference>
<feature type="domain" description="Radical SAM core" evidence="16">
    <location>
        <begin position="150"/>
        <end position="380"/>
    </location>
</feature>
<comment type="catalytic activity">
    <reaction evidence="11">
        <text>N(6)-dimethylallyladenosine(37) in tRNA + (sulfur carrier)-SH + AH2 + 2 S-adenosyl-L-methionine = 2-methylsulfanyl-N(6)-dimethylallyladenosine(37) in tRNA + (sulfur carrier)-H + 5'-deoxyadenosine + L-methionine + A + S-adenosyl-L-homocysteine + 2 H(+)</text>
        <dbReference type="Rhea" id="RHEA:37067"/>
        <dbReference type="Rhea" id="RHEA-COMP:10375"/>
        <dbReference type="Rhea" id="RHEA-COMP:10376"/>
        <dbReference type="Rhea" id="RHEA-COMP:14737"/>
        <dbReference type="Rhea" id="RHEA-COMP:14739"/>
        <dbReference type="ChEBI" id="CHEBI:13193"/>
        <dbReference type="ChEBI" id="CHEBI:15378"/>
        <dbReference type="ChEBI" id="CHEBI:17319"/>
        <dbReference type="ChEBI" id="CHEBI:17499"/>
        <dbReference type="ChEBI" id="CHEBI:29917"/>
        <dbReference type="ChEBI" id="CHEBI:57844"/>
        <dbReference type="ChEBI" id="CHEBI:57856"/>
        <dbReference type="ChEBI" id="CHEBI:59789"/>
        <dbReference type="ChEBI" id="CHEBI:64428"/>
        <dbReference type="ChEBI" id="CHEBI:74415"/>
        <dbReference type="ChEBI" id="CHEBI:74417"/>
        <dbReference type="EC" id="2.8.4.3"/>
    </reaction>
</comment>
<evidence type="ECO:0000256" key="8">
    <source>
        <dbReference type="ARBA" id="ARBA00023004"/>
    </source>
</evidence>
<dbReference type="InterPro" id="IPR007197">
    <property type="entry name" value="rSAM"/>
</dbReference>
<dbReference type="InterPro" id="IPR006638">
    <property type="entry name" value="Elp3/MiaA/NifB-like_rSAM"/>
</dbReference>
<dbReference type="InterPro" id="IPR013848">
    <property type="entry name" value="Methylthiotransferase_N"/>
</dbReference>
<evidence type="ECO:0000256" key="9">
    <source>
        <dbReference type="ARBA" id="ARBA00023014"/>
    </source>
</evidence>
<dbReference type="GO" id="GO:0035599">
    <property type="term" value="F:aspartic acid methylthiotransferase activity"/>
    <property type="evidence" value="ECO:0007669"/>
    <property type="project" value="TreeGrafter"/>
</dbReference>
<evidence type="ECO:0000256" key="7">
    <source>
        <dbReference type="ARBA" id="ARBA00022723"/>
    </source>
</evidence>
<comment type="function">
    <text evidence="2">Catalyzes the methylthiolation of N6-(dimethylallyl)adenosine (i(6)A), leading to the formation of 2-methylthio-N6-(dimethylallyl)adenosine (ms(2)i(6)A) at position 37 in tRNAs that read codons beginning with uridine.</text>
</comment>
<keyword evidence="3" id="KW-0004">4Fe-4S</keyword>
<sequence>MTVKDANNGGKPAVGVVSLGCDKNRVDTENVLASLEAAGYRIVQNASEADVLMVNTCAFITPAIRESIDTVLELATEKAKRKNVKLMVLGCFTERFALETASELPEVDAFVGINCYHRIAEITDAVRAGTAERIYIEKNFTPYKRERVLTTPAHYAYLKIADGCDNFCTYCAIPYIRGRYRSYPIEELAGEAVRLKAEGVKELILVAQDTTRYGKDLYGEYALKRLLKELLKIGFWKIRIMYAYPELVDDGLIEMIAREKGIAKYIDIPLQHVNDGVLRRMNRHTDGNEVRALIKRIEASGADIAVRSTFIVGFPGESEEDFAELEDFIKEGRINYAGFFAYSRETGTPAYKMTPRVPYKVRKKRENALSKIQCAVVEARHADYLGKEVEVVYEGIDYAKNKFYGRTERNAPEIDTKVYF</sequence>
<dbReference type="GO" id="GO:0005840">
    <property type="term" value="C:ribosome"/>
    <property type="evidence" value="ECO:0007669"/>
    <property type="project" value="UniProtKB-KW"/>
</dbReference>
<evidence type="ECO:0000256" key="3">
    <source>
        <dbReference type="ARBA" id="ARBA00022485"/>
    </source>
</evidence>
<dbReference type="InterPro" id="IPR020612">
    <property type="entry name" value="Methylthiotransferase_CS"/>
</dbReference>
<evidence type="ECO:0000313" key="17">
    <source>
        <dbReference type="EMBL" id="MBO8424488.1"/>
    </source>
</evidence>
<comment type="caution">
    <text evidence="17">The sequence shown here is derived from an EMBL/GenBank/DDBJ whole genome shotgun (WGS) entry which is preliminary data.</text>
</comment>
<keyword evidence="8" id="KW-0408">Iron</keyword>
<dbReference type="InterPro" id="IPR038135">
    <property type="entry name" value="Methylthiotransferase_N_sf"/>
</dbReference>
<name>A0A940DHW7_9FIRM</name>
<dbReference type="EMBL" id="JADINF010000142">
    <property type="protein sequence ID" value="MBO8424488.1"/>
    <property type="molecule type" value="Genomic_DNA"/>
</dbReference>
<evidence type="ECO:0000259" key="16">
    <source>
        <dbReference type="PROSITE" id="PS51918"/>
    </source>
</evidence>
<dbReference type="SUPFAM" id="SSF102114">
    <property type="entry name" value="Radical SAM enzymes"/>
    <property type="match status" value="1"/>
</dbReference>
<dbReference type="InterPro" id="IPR058240">
    <property type="entry name" value="rSAM_sf"/>
</dbReference>
<evidence type="ECO:0000256" key="2">
    <source>
        <dbReference type="ARBA" id="ARBA00003234"/>
    </source>
</evidence>
<dbReference type="PROSITE" id="PS01278">
    <property type="entry name" value="MTTASE_RADICAL"/>
    <property type="match status" value="1"/>
</dbReference>
<keyword evidence="5 17" id="KW-0808">Transferase</keyword>
<dbReference type="AlphaFoldDB" id="A0A940DHW7"/>
<evidence type="ECO:0000256" key="14">
    <source>
        <dbReference type="ARBA" id="ARBA00081141"/>
    </source>
</evidence>
<reference evidence="17" key="1">
    <citation type="submission" date="2020-10" db="EMBL/GenBank/DDBJ databases">
        <authorList>
            <person name="Gilroy R."/>
        </authorList>
    </citation>
    <scope>NUCLEOTIDE SEQUENCE</scope>
    <source>
        <strain evidence="17">517</strain>
    </source>
</reference>
<dbReference type="InterPro" id="IPR005839">
    <property type="entry name" value="Methylthiotransferase"/>
</dbReference>
<evidence type="ECO:0000256" key="1">
    <source>
        <dbReference type="ARBA" id="ARBA00001966"/>
    </source>
</evidence>
<keyword evidence="7" id="KW-0479">Metal-binding</keyword>
<dbReference type="CDD" id="cd01335">
    <property type="entry name" value="Radical_SAM"/>
    <property type="match status" value="1"/>
</dbReference>
<dbReference type="InterPro" id="IPR005840">
    <property type="entry name" value="Ribosomal_uS12_MeSTrfase_RimO"/>
</dbReference>
<dbReference type="Pfam" id="PF04055">
    <property type="entry name" value="Radical_SAM"/>
    <property type="match status" value="1"/>
</dbReference>
<evidence type="ECO:0000313" key="18">
    <source>
        <dbReference type="Proteomes" id="UP000727857"/>
    </source>
</evidence>
<dbReference type="PROSITE" id="PS51449">
    <property type="entry name" value="MTTASE_N"/>
    <property type="match status" value="1"/>
</dbReference>
<evidence type="ECO:0000256" key="12">
    <source>
        <dbReference type="ARBA" id="ARBA00068570"/>
    </source>
</evidence>
<keyword evidence="9" id="KW-0411">Iron-sulfur</keyword>
<keyword evidence="4" id="KW-0963">Cytoplasm</keyword>
<dbReference type="EC" id="2.8.4.3" evidence="10"/>
<dbReference type="InterPro" id="IPR012340">
    <property type="entry name" value="NA-bd_OB-fold"/>
</dbReference>
<comment type="cofactor">
    <cofactor evidence="1">
        <name>[4Fe-4S] cluster</name>
        <dbReference type="ChEBI" id="CHEBI:49883"/>
    </cofactor>
</comment>
<dbReference type="GO" id="GO:0005829">
    <property type="term" value="C:cytosol"/>
    <property type="evidence" value="ECO:0007669"/>
    <property type="project" value="TreeGrafter"/>
</dbReference>
<dbReference type="InterPro" id="IPR023404">
    <property type="entry name" value="rSAM_horseshoe"/>
</dbReference>
<dbReference type="GO" id="GO:0051539">
    <property type="term" value="F:4 iron, 4 sulfur cluster binding"/>
    <property type="evidence" value="ECO:0007669"/>
    <property type="project" value="UniProtKB-KW"/>
</dbReference>
<evidence type="ECO:0000256" key="13">
    <source>
        <dbReference type="ARBA" id="ARBA00080698"/>
    </source>
</evidence>
<dbReference type="SMART" id="SM00729">
    <property type="entry name" value="Elp3"/>
    <property type="match status" value="1"/>
</dbReference>
<accession>A0A940DHW7</accession>
<dbReference type="Gene3D" id="3.80.30.20">
    <property type="entry name" value="tm_1862 like domain"/>
    <property type="match status" value="1"/>
</dbReference>
<feature type="non-terminal residue" evidence="17">
    <location>
        <position position="420"/>
    </location>
</feature>
<dbReference type="SFLD" id="SFLDG01082">
    <property type="entry name" value="B12-binding_domain_containing"/>
    <property type="match status" value="1"/>
</dbReference>
<evidence type="ECO:0000256" key="4">
    <source>
        <dbReference type="ARBA" id="ARBA00022490"/>
    </source>
</evidence>
<protein>
    <recommendedName>
        <fullName evidence="12">tRNA-2-methylthio-N(6)-dimethylallyladenosine synthase</fullName>
        <ecNumber evidence="10">2.8.4.3</ecNumber>
    </recommendedName>
    <alternativeName>
        <fullName evidence="14">(Dimethylallyl)adenosine tRNA methylthiotransferase MiaB</fullName>
    </alternativeName>
    <alternativeName>
        <fullName evidence="13">tRNA-i(6)A37 methylthiotransferase</fullName>
    </alternativeName>
</protein>
<proteinExistence type="inferred from homology"/>
<dbReference type="FunFam" id="3.80.30.20:FF:000001">
    <property type="entry name" value="tRNA-2-methylthio-N(6)-dimethylallyladenosine synthase 2"/>
    <property type="match status" value="1"/>
</dbReference>
<dbReference type="PANTHER" id="PTHR43837:SF1">
    <property type="entry name" value="RIBOSOMAL PROTEIN US12 METHYLTHIOTRANSFERASE RIMO"/>
    <property type="match status" value="1"/>
</dbReference>
<dbReference type="SFLD" id="SFLDG01061">
    <property type="entry name" value="methylthiotransferase"/>
    <property type="match status" value="1"/>
</dbReference>
<keyword evidence="6" id="KW-0949">S-adenosyl-L-methionine</keyword>
<feature type="domain" description="MTTase N-terminal" evidence="15">
    <location>
        <begin position="12"/>
        <end position="128"/>
    </location>
</feature>
<evidence type="ECO:0000256" key="6">
    <source>
        <dbReference type="ARBA" id="ARBA00022691"/>
    </source>
</evidence>
<keyword evidence="17" id="KW-0687">Ribonucleoprotein</keyword>
<dbReference type="GO" id="GO:0046872">
    <property type="term" value="F:metal ion binding"/>
    <property type="evidence" value="ECO:0007669"/>
    <property type="project" value="UniProtKB-KW"/>
</dbReference>
<gene>
    <name evidence="17" type="primary">rimO</name>
    <name evidence="17" type="ORF">IAB16_05670</name>
</gene>
<dbReference type="SFLD" id="SFLDF00274">
    <property type="entry name" value="ribosomal_protein_S12_methylth"/>
    <property type="match status" value="1"/>
</dbReference>
<organism evidence="17 18">
    <name type="scientific">Candidatus Stercoripulliclostridium pullicola</name>
    <dbReference type="NCBI Taxonomy" id="2840953"/>
    <lineage>
        <taxon>Bacteria</taxon>
        <taxon>Bacillati</taxon>
        <taxon>Bacillota</taxon>
        <taxon>Clostridia</taxon>
        <taxon>Eubacteriales</taxon>
        <taxon>Candidatus Stercoripulliclostridium</taxon>
    </lineage>
</organism>
<dbReference type="PROSITE" id="PS51918">
    <property type="entry name" value="RADICAL_SAM"/>
    <property type="match status" value="1"/>
</dbReference>
<dbReference type="PANTHER" id="PTHR43837">
    <property type="entry name" value="RIBOSOMAL PROTEIN S12 METHYLTHIOTRANSFERASE RIMO"/>
    <property type="match status" value="1"/>
</dbReference>